<proteinExistence type="inferred from homology"/>
<evidence type="ECO:0000256" key="12">
    <source>
        <dbReference type="RuleBase" id="RU362081"/>
    </source>
</evidence>
<evidence type="ECO:0000313" key="15">
    <source>
        <dbReference type="Proteomes" id="UP000500741"/>
    </source>
</evidence>
<feature type="transmembrane region" description="Helical" evidence="12">
    <location>
        <begin position="40"/>
        <end position="58"/>
    </location>
</feature>
<gene>
    <name evidence="14" type="primary">cadA</name>
    <name evidence="14" type="ORF">G7084_05135</name>
</gene>
<dbReference type="SFLD" id="SFLDF00027">
    <property type="entry name" value="p-type_atpase"/>
    <property type="match status" value="1"/>
</dbReference>
<evidence type="ECO:0000256" key="9">
    <source>
        <dbReference type="ARBA" id="ARBA00023136"/>
    </source>
</evidence>
<evidence type="ECO:0000256" key="7">
    <source>
        <dbReference type="ARBA" id="ARBA00022989"/>
    </source>
</evidence>
<dbReference type="FunFam" id="2.70.150.10:FF:000002">
    <property type="entry name" value="Copper-transporting ATPase 1, putative"/>
    <property type="match status" value="1"/>
</dbReference>
<dbReference type="GO" id="GO:0005886">
    <property type="term" value="C:plasma membrane"/>
    <property type="evidence" value="ECO:0007669"/>
    <property type="project" value="UniProtKB-SubCell"/>
</dbReference>
<dbReference type="KEGG" id="wco:G7084_05135"/>
<dbReference type="InterPro" id="IPR044492">
    <property type="entry name" value="P_typ_ATPase_HD_dom"/>
</dbReference>
<dbReference type="Gene3D" id="2.70.150.10">
    <property type="entry name" value="Calcium-transporting ATPase, cytoplasmic transduction domain A"/>
    <property type="match status" value="1"/>
</dbReference>
<feature type="transmembrane region" description="Helical" evidence="12">
    <location>
        <begin position="65"/>
        <end position="82"/>
    </location>
</feature>
<keyword evidence="8" id="KW-0406">Ion transport</keyword>
<protein>
    <recommendedName>
        <fullName evidence="10">Cd(2+)-exporting ATPase</fullName>
        <ecNumber evidence="10">7.2.2.21</ecNumber>
    </recommendedName>
</protein>
<dbReference type="Pfam" id="PF00702">
    <property type="entry name" value="Hydrolase"/>
    <property type="match status" value="1"/>
</dbReference>
<dbReference type="GO" id="GO:0005524">
    <property type="term" value="F:ATP binding"/>
    <property type="evidence" value="ECO:0007669"/>
    <property type="project" value="UniProtKB-UniRule"/>
</dbReference>
<feature type="transmembrane region" description="Helical" evidence="12">
    <location>
        <begin position="238"/>
        <end position="257"/>
    </location>
</feature>
<dbReference type="GO" id="GO:0016887">
    <property type="term" value="F:ATP hydrolysis activity"/>
    <property type="evidence" value="ECO:0007669"/>
    <property type="project" value="InterPro"/>
</dbReference>
<dbReference type="NCBIfam" id="TIGR01511">
    <property type="entry name" value="ATPase-IB1_Cu"/>
    <property type="match status" value="1"/>
</dbReference>
<dbReference type="InterPro" id="IPR023298">
    <property type="entry name" value="ATPase_P-typ_TM_dom_sf"/>
</dbReference>
<dbReference type="Proteomes" id="UP000500741">
    <property type="component" value="Chromosome"/>
</dbReference>
<keyword evidence="15" id="KW-1185">Reference proteome</keyword>
<dbReference type="CDD" id="cd02079">
    <property type="entry name" value="P-type_ATPase_HM"/>
    <property type="match status" value="1"/>
</dbReference>
<dbReference type="InterPro" id="IPR051014">
    <property type="entry name" value="Cation_Transport_ATPase_IB"/>
</dbReference>
<evidence type="ECO:0000259" key="13">
    <source>
        <dbReference type="Pfam" id="PF00122"/>
    </source>
</evidence>
<reference evidence="14 15" key="1">
    <citation type="submission" date="2020-03" db="EMBL/GenBank/DDBJ databases">
        <title>Weissella sp. nov., isolated from Cybister lewisianus.</title>
        <authorList>
            <person name="Hyun D.-W."/>
            <person name="Bae J.-W."/>
        </authorList>
    </citation>
    <scope>NUCLEOTIDE SEQUENCE [LARGE SCALE GENOMIC DNA]</scope>
    <source>
        <strain evidence="14 15">HDW19</strain>
    </source>
</reference>
<name>A0A6G8B0J8_9LACO</name>
<dbReference type="NCBIfam" id="TIGR01525">
    <property type="entry name" value="ATPase-IB_hvy"/>
    <property type="match status" value="1"/>
</dbReference>
<dbReference type="InterPro" id="IPR018303">
    <property type="entry name" value="ATPase_P-typ_P_site"/>
</dbReference>
<keyword evidence="9 12" id="KW-0472">Membrane</keyword>
<dbReference type="SUPFAM" id="SSF56784">
    <property type="entry name" value="HAD-like"/>
    <property type="match status" value="1"/>
</dbReference>
<dbReference type="SUPFAM" id="SSF81653">
    <property type="entry name" value="Calcium ATPase, transduction domain A"/>
    <property type="match status" value="1"/>
</dbReference>
<dbReference type="InterPro" id="IPR023214">
    <property type="entry name" value="HAD_sf"/>
</dbReference>
<dbReference type="Gene3D" id="3.40.50.1000">
    <property type="entry name" value="HAD superfamily/HAD-like"/>
    <property type="match status" value="1"/>
</dbReference>
<evidence type="ECO:0000313" key="14">
    <source>
        <dbReference type="EMBL" id="QIL50750.1"/>
    </source>
</evidence>
<evidence type="ECO:0000256" key="6">
    <source>
        <dbReference type="ARBA" id="ARBA00022967"/>
    </source>
</evidence>
<dbReference type="InterPro" id="IPR001757">
    <property type="entry name" value="P_typ_ATPase"/>
</dbReference>
<keyword evidence="7 12" id="KW-1133">Transmembrane helix</keyword>
<feature type="transmembrane region" description="Helical" evidence="12">
    <location>
        <begin position="88"/>
        <end position="106"/>
    </location>
</feature>
<evidence type="ECO:0000256" key="5">
    <source>
        <dbReference type="ARBA" id="ARBA00022723"/>
    </source>
</evidence>
<dbReference type="SFLD" id="SFLDS00003">
    <property type="entry name" value="Haloacid_Dehalogenase"/>
    <property type="match status" value="1"/>
</dbReference>
<feature type="transmembrane region" description="Helical" evidence="12">
    <location>
        <begin position="564"/>
        <end position="583"/>
    </location>
</feature>
<keyword evidence="4 12" id="KW-0812">Transmembrane</keyword>
<evidence type="ECO:0000256" key="8">
    <source>
        <dbReference type="ARBA" id="ARBA00023065"/>
    </source>
</evidence>
<dbReference type="InterPro" id="IPR036412">
    <property type="entry name" value="HAD-like_sf"/>
</dbReference>
<accession>A0A6G8B0J8</accession>
<keyword evidence="12" id="KW-0067">ATP-binding</keyword>
<keyword evidence="8" id="KW-0813">Transport</keyword>
<dbReference type="EMBL" id="CP049888">
    <property type="protein sequence ID" value="QIL50750.1"/>
    <property type="molecule type" value="Genomic_DNA"/>
</dbReference>
<evidence type="ECO:0000256" key="1">
    <source>
        <dbReference type="ARBA" id="ARBA00004651"/>
    </source>
</evidence>
<dbReference type="GO" id="GO:0046872">
    <property type="term" value="F:metal ion binding"/>
    <property type="evidence" value="ECO:0007669"/>
    <property type="project" value="UniProtKB-KW"/>
</dbReference>
<dbReference type="SFLD" id="SFLDG00002">
    <property type="entry name" value="C1.7:_P-type_atpase_like"/>
    <property type="match status" value="1"/>
</dbReference>
<sequence length="610" mass="66735">MSSIQNFFKKFQKANLIGMSTLLGFALLFHFIHLSKLSQILILLVVLIGILPIFLRAISALQYKSISIELLISIAVLGALMIHEYDEAGIVVWLFTLGDWLQVIMLRKTRQSIRDLIKTVPTTALKVNTSDDRHYEEVAIDELVPNQYILVKAGSTIPVDGVVVQGTSYVNEASITGESKPTHKIVLSDVFAGTFVNDGTIVVKVNKTGDETVFGKLIELIEDAQDSQTKEQQFIDQFAQYYTPMILILGIVVALWTKNIETAITVLVLGCPGALVIGVPVSTVMGIGIAAKNGIITKGAASFNILTQRNYFIFDKTGTLTIGEPTVVKIENLMGEQDNNLKLLASIENESNHPLARAILKINKTNDFYPIQDIQTIPGQGITAHIDHQSILVGNPKMMQAKHIKIPASTTNIADSKVILTVNQRVHMILTINDQLRPNIQQNLERIKQQGAKKLILLSGDNQEAVDAIAKTLPLDQASGNLLPADKLTIVKQLQRQGESVVFVGDGINDGPALSQADLGIAMGGGTDIAIEVSDLVLVKSNLAQIPRAIKLAHATMHNMQQNIFIALATVLILFIGLFTNFVDMSMGMLVHELSVLLVVFNALRLNYFK</sequence>
<dbReference type="NCBIfam" id="TIGR01494">
    <property type="entry name" value="ATPase_P-type"/>
    <property type="match status" value="1"/>
</dbReference>
<evidence type="ECO:0000256" key="4">
    <source>
        <dbReference type="ARBA" id="ARBA00022692"/>
    </source>
</evidence>
<evidence type="ECO:0000256" key="3">
    <source>
        <dbReference type="ARBA" id="ARBA00022539"/>
    </source>
</evidence>
<dbReference type="AlphaFoldDB" id="A0A6G8B0J8"/>
<feature type="transmembrane region" description="Helical" evidence="12">
    <location>
        <begin position="589"/>
        <end position="608"/>
    </location>
</feature>
<organism evidence="14 15">
    <name type="scientific">Weissella coleopterorum</name>
    <dbReference type="NCBI Taxonomy" id="2714949"/>
    <lineage>
        <taxon>Bacteria</taxon>
        <taxon>Bacillati</taxon>
        <taxon>Bacillota</taxon>
        <taxon>Bacilli</taxon>
        <taxon>Lactobacillales</taxon>
        <taxon>Lactobacillaceae</taxon>
        <taxon>Weissella</taxon>
    </lineage>
</organism>
<comment type="catalytic activity">
    <reaction evidence="11">
        <text>Cd(2+)(in) + ATP + H2O = Cd(2+)(out) + ADP + phosphate + H(+)</text>
        <dbReference type="Rhea" id="RHEA:12132"/>
        <dbReference type="ChEBI" id="CHEBI:15377"/>
        <dbReference type="ChEBI" id="CHEBI:15378"/>
        <dbReference type="ChEBI" id="CHEBI:30616"/>
        <dbReference type="ChEBI" id="CHEBI:43474"/>
        <dbReference type="ChEBI" id="CHEBI:48775"/>
        <dbReference type="ChEBI" id="CHEBI:456216"/>
        <dbReference type="EC" id="7.2.2.21"/>
    </reaction>
</comment>
<feature type="domain" description="P-type ATPase A" evidence="13">
    <location>
        <begin position="125"/>
        <end position="222"/>
    </location>
</feature>
<dbReference type="NCBIfam" id="TIGR01512">
    <property type="entry name" value="ATPase-IB2_Cd"/>
    <property type="match status" value="1"/>
</dbReference>
<keyword evidence="6" id="KW-1278">Translocase</keyword>
<dbReference type="InterPro" id="IPR027256">
    <property type="entry name" value="P-typ_ATPase_IB"/>
</dbReference>
<dbReference type="Gene3D" id="3.40.1110.10">
    <property type="entry name" value="Calcium-transporting ATPase, cytoplasmic domain N"/>
    <property type="match status" value="1"/>
</dbReference>
<dbReference type="Pfam" id="PF00122">
    <property type="entry name" value="E1-E2_ATPase"/>
    <property type="match status" value="1"/>
</dbReference>
<keyword evidence="14" id="KW-0378">Hydrolase</keyword>
<evidence type="ECO:0000256" key="2">
    <source>
        <dbReference type="ARBA" id="ARBA00006024"/>
    </source>
</evidence>
<dbReference type="InterPro" id="IPR023299">
    <property type="entry name" value="ATPase_P-typ_cyto_dom_N"/>
</dbReference>
<dbReference type="EC" id="7.2.2.21" evidence="10"/>
<evidence type="ECO:0000256" key="10">
    <source>
        <dbReference type="ARBA" id="ARBA00039103"/>
    </source>
</evidence>
<dbReference type="InterPro" id="IPR008250">
    <property type="entry name" value="ATPase_P-typ_transduc_dom_A_sf"/>
</dbReference>
<comment type="subcellular location">
    <subcellularLocation>
        <location evidence="1">Cell membrane</location>
        <topology evidence="1">Multi-pass membrane protein</topology>
    </subcellularLocation>
</comment>
<dbReference type="InterPro" id="IPR059000">
    <property type="entry name" value="ATPase_P-type_domA"/>
</dbReference>
<comment type="similarity">
    <text evidence="2 12">Belongs to the cation transport ATPase (P-type) (TC 3.A.3) family. Type IB subfamily.</text>
</comment>
<keyword evidence="5 12" id="KW-0479">Metal-binding</keyword>
<dbReference type="SUPFAM" id="SSF81665">
    <property type="entry name" value="Calcium ATPase, transmembrane domain M"/>
    <property type="match status" value="1"/>
</dbReference>
<dbReference type="GO" id="GO:0008551">
    <property type="term" value="F:P-type cadmium transporter activity"/>
    <property type="evidence" value="ECO:0007669"/>
    <property type="project" value="UniProtKB-EC"/>
</dbReference>
<keyword evidence="12" id="KW-0547">Nucleotide-binding</keyword>
<evidence type="ECO:0000256" key="11">
    <source>
        <dbReference type="ARBA" id="ARBA00049338"/>
    </source>
</evidence>
<dbReference type="PRINTS" id="PR00119">
    <property type="entry name" value="CATATPASE"/>
</dbReference>
<keyword evidence="3" id="KW-0104">Cadmium</keyword>
<keyword evidence="12" id="KW-1003">Cell membrane</keyword>
<feature type="transmembrane region" description="Helical" evidence="12">
    <location>
        <begin position="263"/>
        <end position="289"/>
    </location>
</feature>
<dbReference type="PANTHER" id="PTHR48085:SF5">
    <property type="entry name" value="CADMIUM_ZINC-TRANSPORTING ATPASE HMA4-RELATED"/>
    <property type="match status" value="1"/>
</dbReference>
<dbReference type="PROSITE" id="PS00154">
    <property type="entry name" value="ATPASE_E1_E2"/>
    <property type="match status" value="1"/>
</dbReference>
<feature type="transmembrane region" description="Helical" evidence="12">
    <location>
        <begin position="16"/>
        <end position="34"/>
    </location>
</feature>
<dbReference type="PROSITE" id="PS01229">
    <property type="entry name" value="COF_2"/>
    <property type="match status" value="1"/>
</dbReference>
<dbReference type="PANTHER" id="PTHR48085">
    <property type="entry name" value="CADMIUM/ZINC-TRANSPORTING ATPASE HMA2-RELATED"/>
    <property type="match status" value="1"/>
</dbReference>